<comment type="caution">
    <text evidence="1">The sequence shown here is derived from an EMBL/GenBank/DDBJ whole genome shotgun (WGS) entry which is preliminary data.</text>
</comment>
<name>A0A8S9NHA5_BRACR</name>
<proteinExistence type="predicted"/>
<evidence type="ECO:0000313" key="1">
    <source>
        <dbReference type="EMBL" id="KAF3500383.1"/>
    </source>
</evidence>
<dbReference type="Proteomes" id="UP000712600">
    <property type="component" value="Unassembled WGS sequence"/>
</dbReference>
<evidence type="ECO:0000313" key="2">
    <source>
        <dbReference type="Proteomes" id="UP000712600"/>
    </source>
</evidence>
<organism evidence="1 2">
    <name type="scientific">Brassica cretica</name>
    <name type="common">Mustard</name>
    <dbReference type="NCBI Taxonomy" id="69181"/>
    <lineage>
        <taxon>Eukaryota</taxon>
        <taxon>Viridiplantae</taxon>
        <taxon>Streptophyta</taxon>
        <taxon>Embryophyta</taxon>
        <taxon>Tracheophyta</taxon>
        <taxon>Spermatophyta</taxon>
        <taxon>Magnoliopsida</taxon>
        <taxon>eudicotyledons</taxon>
        <taxon>Gunneridae</taxon>
        <taxon>Pentapetalae</taxon>
        <taxon>rosids</taxon>
        <taxon>malvids</taxon>
        <taxon>Brassicales</taxon>
        <taxon>Brassicaceae</taxon>
        <taxon>Brassiceae</taxon>
        <taxon>Brassica</taxon>
    </lineage>
</organism>
<protein>
    <submittedName>
        <fullName evidence="1">Uncharacterized protein</fullName>
    </submittedName>
</protein>
<dbReference type="AlphaFoldDB" id="A0A8S9NHA5"/>
<accession>A0A8S9NHA5</accession>
<dbReference type="EMBL" id="QGKX02001621">
    <property type="protein sequence ID" value="KAF3500383.1"/>
    <property type="molecule type" value="Genomic_DNA"/>
</dbReference>
<sequence length="166" mass="18081">MKIVSLYFCDQHEFLRTLDLNCWDKKREKVDLGLGSVHGQRVSERGEVGLSGFQRRSLLRFGLSLRNGGQSLRSGVAVVLLHGLGGFGGEGVRWACGGCVWLSGFDFSNGVNGSGFLSLVSLLKTMASLFPLVQFAASFLVRQSLEVLSLFSFSRIVLEAGCKSKD</sequence>
<reference evidence="1" key="1">
    <citation type="submission" date="2019-12" db="EMBL/GenBank/DDBJ databases">
        <title>Genome sequencing and annotation of Brassica cretica.</title>
        <authorList>
            <person name="Studholme D.J."/>
            <person name="Sarris P."/>
        </authorList>
    </citation>
    <scope>NUCLEOTIDE SEQUENCE</scope>
    <source>
        <strain evidence="1">PFS-109/04</strain>
        <tissue evidence="1">Leaf</tissue>
    </source>
</reference>
<gene>
    <name evidence="1" type="ORF">F2Q69_00039605</name>
</gene>